<name>A0A6B2LVP5_9EUKA</name>
<dbReference type="GO" id="GO:0003723">
    <property type="term" value="F:RNA binding"/>
    <property type="evidence" value="ECO:0007669"/>
    <property type="project" value="InterPro"/>
</dbReference>
<organism evidence="2">
    <name type="scientific">Arcella intermedia</name>
    <dbReference type="NCBI Taxonomy" id="1963864"/>
    <lineage>
        <taxon>Eukaryota</taxon>
        <taxon>Amoebozoa</taxon>
        <taxon>Tubulinea</taxon>
        <taxon>Elardia</taxon>
        <taxon>Arcellinida</taxon>
        <taxon>Sphaerothecina</taxon>
        <taxon>Arcellidae</taxon>
        <taxon>Arcella</taxon>
    </lineage>
</organism>
<reference evidence="2" key="1">
    <citation type="journal article" date="2020" name="J. Eukaryot. Microbiol.">
        <title>De novo Sequencing, Assembly and Annotation of the Transcriptome for the Free-Living Testate Amoeba Arcella intermedia.</title>
        <authorList>
            <person name="Ribeiro G.M."/>
            <person name="Porfirio-Sousa A.L."/>
            <person name="Maurer-Alcala X.X."/>
            <person name="Katz L.A."/>
            <person name="Lahr D.J.G."/>
        </authorList>
    </citation>
    <scope>NUCLEOTIDE SEQUENCE</scope>
</reference>
<evidence type="ECO:0000259" key="1">
    <source>
        <dbReference type="PROSITE" id="PS51309"/>
    </source>
</evidence>
<feature type="domain" description="PABC" evidence="1">
    <location>
        <begin position="1"/>
        <end position="74"/>
    </location>
</feature>
<dbReference type="EMBL" id="GIBP01011986">
    <property type="protein sequence ID" value="NDV40955.1"/>
    <property type="molecule type" value="Transcribed_RNA"/>
</dbReference>
<dbReference type="InterPro" id="IPR036053">
    <property type="entry name" value="PABP-dom"/>
</dbReference>
<dbReference type="InterPro" id="IPR002004">
    <property type="entry name" value="PABP_HYD_C"/>
</dbReference>
<proteinExistence type="predicted"/>
<accession>A0A6B2LVP5</accession>
<sequence>MTMEALVHLPRDEQRQRIGEVLYSQIREVHPNMAGKLTGMILELELEDLLEVVHKKDKRDKMVKEAMDVLQMHY</sequence>
<protein>
    <recommendedName>
        <fullName evidence="1">PABC domain-containing protein</fullName>
    </recommendedName>
</protein>
<dbReference type="AlphaFoldDB" id="A0A6B2LVP5"/>
<dbReference type="SMART" id="SM00517">
    <property type="entry name" value="PolyA"/>
    <property type="match status" value="1"/>
</dbReference>
<evidence type="ECO:0000313" key="2">
    <source>
        <dbReference type="EMBL" id="NDV40955.1"/>
    </source>
</evidence>
<dbReference type="PROSITE" id="PS51309">
    <property type="entry name" value="PABC"/>
    <property type="match status" value="1"/>
</dbReference>
<dbReference type="SUPFAM" id="SSF63570">
    <property type="entry name" value="PABC (PABP) domain"/>
    <property type="match status" value="1"/>
</dbReference>
<dbReference type="Gene3D" id="1.10.1900.10">
    <property type="entry name" value="c-terminal domain of poly(a) binding protein"/>
    <property type="match status" value="1"/>
</dbReference>
<dbReference type="Pfam" id="PF00658">
    <property type="entry name" value="MLLE"/>
    <property type="match status" value="1"/>
</dbReference>